<dbReference type="GO" id="GO:0042645">
    <property type="term" value="C:mitochondrial nucleoid"/>
    <property type="evidence" value="ECO:0007669"/>
    <property type="project" value="UniProtKB-SubCell"/>
</dbReference>
<comment type="catalytic activity">
    <reaction evidence="15">
        <text>a 3'-end 2'-deoxyribonucleotidyl-deoxyribonucleotide-DNA + H2O = a 3'-end 2'-deoxyribonucleotide-DNA + a 2'-deoxyribonucleoside 5'-phosphate + H(+)</text>
        <dbReference type="Rhea" id="RHEA:77911"/>
        <dbReference type="Rhea" id="RHEA-COMP:13863"/>
        <dbReference type="Rhea" id="RHEA-COMP:19009"/>
        <dbReference type="ChEBI" id="CHEBI:15377"/>
        <dbReference type="ChEBI" id="CHEBI:15378"/>
        <dbReference type="ChEBI" id="CHEBI:65317"/>
        <dbReference type="ChEBI" id="CHEBI:138148"/>
        <dbReference type="ChEBI" id="CHEBI:228185"/>
    </reaction>
    <physiologicalReaction direction="left-to-right" evidence="15">
        <dbReference type="Rhea" id="RHEA:77912"/>
    </physiologicalReaction>
</comment>
<comment type="caution">
    <text evidence="22">The sequence shown here is derived from an EMBL/GenBank/DDBJ whole genome shotgun (WGS) entry which is preliminary data.</text>
</comment>
<evidence type="ECO:0000256" key="11">
    <source>
        <dbReference type="ARBA" id="ARBA00023125"/>
    </source>
</evidence>
<evidence type="ECO:0000256" key="12">
    <source>
        <dbReference type="ARBA" id="ARBA00023128"/>
    </source>
</evidence>
<keyword evidence="10 18" id="KW-0239">DNA-directed DNA polymerase</keyword>
<dbReference type="GO" id="GO:0005760">
    <property type="term" value="C:gamma DNA polymerase complex"/>
    <property type="evidence" value="ECO:0007669"/>
    <property type="project" value="UniProtKB-UniRule"/>
</dbReference>
<evidence type="ECO:0000256" key="5">
    <source>
        <dbReference type="ARBA" id="ARBA00015350"/>
    </source>
</evidence>
<dbReference type="PANTHER" id="PTHR10267">
    <property type="entry name" value="DNA POLYMERASE SUBUNIT GAMMA-1"/>
    <property type="match status" value="1"/>
</dbReference>
<comment type="subcellular location">
    <subcellularLocation>
        <location evidence="2">Mitochondrion matrix</location>
        <location evidence="2">Mitochondrion nucleoid</location>
    </subcellularLocation>
</comment>
<dbReference type="InterPro" id="IPR019760">
    <property type="entry name" value="DNA-dir_DNA_pol_A_CS"/>
</dbReference>
<evidence type="ECO:0000256" key="19">
    <source>
        <dbReference type="SAM" id="Coils"/>
    </source>
</evidence>
<sequence length="1226" mass="136905">MSRLLWKKVAGVAVGPGPVPAPGRWVSSSVPVPSDGQPPPPQPQVPSSEGGQPRYNPLHIQMLSRGLHEQIFGPGEATPVEAAVRRSVEHLQKHGLWGQPAAPLPDVELRLPPLYGGSLDQHFRLLAQKQSLPYLEAANSLLQAQLPPRPPSWAWAEGWTRYGPAGEAVPVAIPEEQALVFDVEVCLAEGTCPTLAVAISPSAWYSWCSRRLVEERYSWTSQLSPADLIPLEVPASDGGPTQRECQEQLVVGHNVSFDRAHIREQYLIQGSRMRFLDTMSMHMAISGLSSFQRSLWMAAKQGKHKAQHPTQRSQKSQRKASGPAISSWDWLDISSVNNLADVHSLYVGGPALEKEPRELFVKGSMKDVRENFQDLMQYCARDVWATYEVFQQQLPLFLERCPHPVTLAGMLEMGVSYLPVNQNWERYLAEAQSTYEELQREMKKSLMDLANDACQLVSGESPALVDGLYRYKEDPWLWDLEWDLQEFKQKKAKVKRKEPAATSNLPVEGAGVPGDPKDQEDPGPPSEEEELRRDVAARACLEQLKGTTELLPKKPQHLPGHPGWYRKLCPRLDDPAWTPGPSLLSLQMRITPKLMALTWDGFPLHFSERHGWGYLVPGRRDNLAKVPGGATTLASAGVSCPYRAIESLYRKHCHEQGKQQPELQEAGLAEEFLLTESSAVWQTVEELGFLEVEAEAKMESLQALVPGQPPVLTGAGGPKASQPAYHHGSGPYNDVDIPGCWFFKLPHKDGNNFNVGSPFAKDFLPKMEDGTLQAGPGGASGPRALEINKMISFWRNAHKRISSQMVVWLPRSALPRAVTRHPDYDEEGRYGAILPQVVTAGTITRRAVEPTWLTASNARPDRVGSELKAMVQAPPGYVLVGADVDSQELWIAAVLGDAHFAGMHGCTAFGWMTLQGRKSRGTDLHSKTAATVGISREHAKVFNYGRIYGAGQPFAERLLMQFNHRLTRQEAADKAQQMYAVTKGLRRYRLSDEGEWLVRQLDLPVERTEDGWVSLQDLRKIQREASRKSRRKKWEVVAERAWMGGTESEMFNKLESIAMSDTPCTPVLGCRISRALEPSAVQGEFMTSRVNWVVQSSAVDYLHLMLVAMKWLFEEFAIDGRFCISIHDEVRYLVREEDRYRAALALQVTNLLTRCMFAYKLGLNDLPQSVAFFSAVDIDQCLRKEVTMDCKTPSNPTGMERRYGIPQGEALDIYQIIELTKGSLEK</sequence>
<dbReference type="FunFam" id="3.30.420.390:FF:000001">
    <property type="entry name" value="DNA polymerase gamma, catalytic subunit"/>
    <property type="match status" value="1"/>
</dbReference>
<evidence type="ECO:0000256" key="15">
    <source>
        <dbReference type="ARBA" id="ARBA00051080"/>
    </source>
</evidence>
<keyword evidence="12 18" id="KW-0496">Mitochondrion</keyword>
<dbReference type="FunFam" id="3.30.420.390:FF:000002">
    <property type="entry name" value="DNA polymerase gamma, catalytic subunit"/>
    <property type="match status" value="1"/>
</dbReference>
<feature type="domain" description="DNA-directed DNA polymerase family A palm" evidence="21">
    <location>
        <begin position="864"/>
        <end position="1138"/>
    </location>
</feature>
<keyword evidence="19" id="KW-0175">Coiled coil</keyword>
<dbReference type="SUPFAM" id="SSF56672">
    <property type="entry name" value="DNA/RNA polymerases"/>
    <property type="match status" value="1"/>
</dbReference>
<keyword evidence="6 18" id="KW-0808">Transferase</keyword>
<dbReference type="FunFam" id="1.10.150.20:FF:000024">
    <property type="entry name" value="DNA polymerase gamma, catalytic subunit"/>
    <property type="match status" value="1"/>
</dbReference>
<organism evidence="22 23">
    <name type="scientific">Rousettus aegyptiacus</name>
    <name type="common">Egyptian fruit bat</name>
    <name type="synonym">Pteropus aegyptiacus</name>
    <dbReference type="NCBI Taxonomy" id="9407"/>
    <lineage>
        <taxon>Eukaryota</taxon>
        <taxon>Metazoa</taxon>
        <taxon>Chordata</taxon>
        <taxon>Craniata</taxon>
        <taxon>Vertebrata</taxon>
        <taxon>Euteleostomi</taxon>
        <taxon>Mammalia</taxon>
        <taxon>Eutheria</taxon>
        <taxon>Laurasiatheria</taxon>
        <taxon>Chiroptera</taxon>
        <taxon>Yinpterochiroptera</taxon>
        <taxon>Pteropodoidea</taxon>
        <taxon>Pteropodidae</taxon>
        <taxon>Rousettinae</taxon>
        <taxon>Rousettus</taxon>
    </lineage>
</organism>
<feature type="region of interest" description="Disordered" evidence="20">
    <location>
        <begin position="493"/>
        <end position="532"/>
    </location>
</feature>
<evidence type="ECO:0000256" key="2">
    <source>
        <dbReference type="ARBA" id="ARBA00004436"/>
    </source>
</evidence>
<evidence type="ECO:0000256" key="10">
    <source>
        <dbReference type="ARBA" id="ARBA00022932"/>
    </source>
</evidence>
<evidence type="ECO:0000256" key="18">
    <source>
        <dbReference type="PIRNR" id="PIRNR000797"/>
    </source>
</evidence>
<dbReference type="InterPro" id="IPR047580">
    <property type="entry name" value="POLG_palm_dom"/>
</dbReference>
<proteinExistence type="inferred from homology"/>
<reference evidence="22 23" key="1">
    <citation type="journal article" date="2020" name="Nature">
        <title>Six reference-quality genomes reveal evolution of bat adaptations.</title>
        <authorList>
            <person name="Jebb D."/>
            <person name="Huang Z."/>
            <person name="Pippel M."/>
            <person name="Hughes G.M."/>
            <person name="Lavrichenko K."/>
            <person name="Devanna P."/>
            <person name="Winkler S."/>
            <person name="Jermiin L.S."/>
            <person name="Skirmuntt E.C."/>
            <person name="Katzourakis A."/>
            <person name="Burkitt-Gray L."/>
            <person name="Ray D.A."/>
            <person name="Sullivan K.A.M."/>
            <person name="Roscito J.G."/>
            <person name="Kirilenko B.M."/>
            <person name="Davalos L.M."/>
            <person name="Corthals A.P."/>
            <person name="Power M.L."/>
            <person name="Jones G."/>
            <person name="Ransome R.D."/>
            <person name="Dechmann D.K.N."/>
            <person name="Locatelli A.G."/>
            <person name="Puechmaille S.J."/>
            <person name="Fedrigo O."/>
            <person name="Jarvis E.D."/>
            <person name="Hiller M."/>
            <person name="Vernes S.C."/>
            <person name="Myers E.W."/>
            <person name="Teeling E.C."/>
        </authorList>
    </citation>
    <scope>NUCLEOTIDE SEQUENCE [LARGE SCALE GENOMIC DNA]</scope>
    <source>
        <strain evidence="22">MRouAeg1</strain>
        <tissue evidence="22">Muscle</tissue>
    </source>
</reference>
<dbReference type="Proteomes" id="UP000593571">
    <property type="component" value="Unassembled WGS sequence"/>
</dbReference>
<keyword evidence="7 18" id="KW-0548">Nucleotidyltransferase</keyword>
<dbReference type="InterPro" id="IPR012337">
    <property type="entry name" value="RNaseH-like_sf"/>
</dbReference>
<dbReference type="Pfam" id="PF18136">
    <property type="entry name" value="DNApol_Exo"/>
    <property type="match status" value="1"/>
</dbReference>
<evidence type="ECO:0000256" key="1">
    <source>
        <dbReference type="ARBA" id="ARBA00001946"/>
    </source>
</evidence>
<dbReference type="SMART" id="SM00482">
    <property type="entry name" value="POLAc"/>
    <property type="match status" value="1"/>
</dbReference>
<dbReference type="Gene3D" id="1.20.5.3960">
    <property type="match status" value="1"/>
</dbReference>
<evidence type="ECO:0000256" key="16">
    <source>
        <dbReference type="ARBA" id="ARBA00052508"/>
    </source>
</evidence>
<dbReference type="InterPro" id="IPR041336">
    <property type="entry name" value="DNApol_Exo"/>
</dbReference>
<keyword evidence="23" id="KW-1185">Reference proteome</keyword>
<evidence type="ECO:0000256" key="6">
    <source>
        <dbReference type="ARBA" id="ARBA00022679"/>
    </source>
</evidence>
<dbReference type="InterPro" id="IPR002297">
    <property type="entry name" value="DNA-dir_DNA_pol_A_mt"/>
</dbReference>
<comment type="subunit">
    <text evidence="17">Heterotrimer composed of a catalytic subunit and a homodimer of accessory subunits (POLG:POLG2). Interacts with TTC3. Interacts with LIG3.</text>
</comment>
<protein>
    <recommendedName>
        <fullName evidence="5 18">DNA polymerase subunit gamma-1</fullName>
        <ecNumber evidence="4 18">2.7.7.7</ecNumber>
    </recommendedName>
</protein>
<dbReference type="PANTHER" id="PTHR10267:SF0">
    <property type="entry name" value="DNA POLYMERASE SUBUNIT GAMMA-1"/>
    <property type="match status" value="1"/>
</dbReference>
<dbReference type="CDD" id="cd08641">
    <property type="entry name" value="DNA_pol_gammaA"/>
    <property type="match status" value="1"/>
</dbReference>
<evidence type="ECO:0000313" key="23">
    <source>
        <dbReference type="Proteomes" id="UP000593571"/>
    </source>
</evidence>
<dbReference type="Gene3D" id="3.30.420.390">
    <property type="match status" value="2"/>
</dbReference>
<evidence type="ECO:0000256" key="4">
    <source>
        <dbReference type="ARBA" id="ARBA00012417"/>
    </source>
</evidence>
<evidence type="ECO:0000313" key="22">
    <source>
        <dbReference type="EMBL" id="KAF6411357.1"/>
    </source>
</evidence>
<dbReference type="GO" id="GO:0003887">
    <property type="term" value="F:DNA-directed DNA polymerase activity"/>
    <property type="evidence" value="ECO:0007669"/>
    <property type="project" value="UniProtKB-UniRule"/>
</dbReference>
<name>A0A7J8CKI7_ROUAE</name>
<feature type="region of interest" description="Disordered" evidence="20">
    <location>
        <begin position="17"/>
        <end position="55"/>
    </location>
</feature>
<keyword evidence="8 18" id="KW-0235">DNA replication</keyword>
<evidence type="ECO:0000256" key="14">
    <source>
        <dbReference type="ARBA" id="ARBA00047303"/>
    </source>
</evidence>
<evidence type="ECO:0000259" key="21">
    <source>
        <dbReference type="SMART" id="SM00482"/>
    </source>
</evidence>
<dbReference type="SUPFAM" id="SSF53098">
    <property type="entry name" value="Ribonuclease H-like"/>
    <property type="match status" value="1"/>
</dbReference>
<feature type="compositionally biased region" description="Low complexity" evidence="20">
    <location>
        <begin position="17"/>
        <end position="35"/>
    </location>
</feature>
<evidence type="ECO:0000256" key="9">
    <source>
        <dbReference type="ARBA" id="ARBA00022842"/>
    </source>
</evidence>
<dbReference type="AlphaFoldDB" id="A0A7J8CKI7"/>
<comment type="cofactor">
    <cofactor evidence="1">
        <name>Mg(2+)</name>
        <dbReference type="ChEBI" id="CHEBI:18420"/>
    </cofactor>
</comment>
<comment type="similarity">
    <text evidence="3 18">Belongs to the DNA polymerase type-A family.</text>
</comment>
<comment type="catalytic activity">
    <reaction evidence="14">
        <text>DNA(n) + a 2'-deoxyribonucleoside 5'-triphosphate = DNA(n+1) + diphosphate</text>
        <dbReference type="Rhea" id="RHEA:22508"/>
        <dbReference type="Rhea" id="RHEA-COMP:17339"/>
        <dbReference type="Rhea" id="RHEA-COMP:17340"/>
        <dbReference type="ChEBI" id="CHEBI:33019"/>
        <dbReference type="ChEBI" id="CHEBI:61560"/>
        <dbReference type="ChEBI" id="CHEBI:173112"/>
        <dbReference type="EC" id="2.7.7.7"/>
    </reaction>
    <physiologicalReaction direction="left-to-right" evidence="14">
        <dbReference type="Rhea" id="RHEA:22509"/>
    </physiologicalReaction>
</comment>
<keyword evidence="9" id="KW-0460">Magnesium</keyword>
<gene>
    <name evidence="22" type="ORF">HJG63_015609</name>
</gene>
<evidence type="ECO:0000256" key="17">
    <source>
        <dbReference type="ARBA" id="ARBA00064138"/>
    </source>
</evidence>
<comment type="catalytic activity">
    <reaction evidence="16">
        <text>a 5'-end 2'-deoxyribose-2'-deoxyribonucleotide-DNA = (2E,4S)-4-hydroxypenten-2-al-5-phosphate + a 5'-end 5'-phospho-2'-deoxyribonucleoside-DNA + H(+)</text>
        <dbReference type="Rhea" id="RHEA:76255"/>
        <dbReference type="Rhea" id="RHEA-COMP:13180"/>
        <dbReference type="Rhea" id="RHEA-COMP:18657"/>
        <dbReference type="ChEBI" id="CHEBI:15378"/>
        <dbReference type="ChEBI" id="CHEBI:136412"/>
        <dbReference type="ChEBI" id="CHEBI:195194"/>
        <dbReference type="ChEBI" id="CHEBI:195195"/>
    </reaction>
    <physiologicalReaction direction="left-to-right" evidence="16">
        <dbReference type="Rhea" id="RHEA:76256"/>
    </physiologicalReaction>
</comment>
<feature type="coiled-coil region" evidence="19">
    <location>
        <begin position="421"/>
        <end position="448"/>
    </location>
</feature>
<dbReference type="GO" id="GO:0006264">
    <property type="term" value="P:mitochondrial DNA replication"/>
    <property type="evidence" value="ECO:0007669"/>
    <property type="project" value="InterPro"/>
</dbReference>
<accession>A0A7J8CKI7</accession>
<comment type="function">
    <text evidence="18">Catalytic subunit of DNA polymerase gamma solely responsible for replication of mitochondrial DNA (mtDNA). Replicates both heavy and light strands of the circular mtDNA genome using a single-stranded DNA template, RNA primers and the four deoxyribonucleoside triphosphates as substrates.</text>
</comment>
<evidence type="ECO:0000256" key="20">
    <source>
        <dbReference type="SAM" id="MobiDB-lite"/>
    </source>
</evidence>
<evidence type="ECO:0000256" key="13">
    <source>
        <dbReference type="ARBA" id="ARBA00023271"/>
    </source>
</evidence>
<keyword evidence="11 18" id="KW-0238">DNA-binding</keyword>
<dbReference type="InterPro" id="IPR001098">
    <property type="entry name" value="DNA-dir_DNA_pol_A_palm_dom"/>
</dbReference>
<dbReference type="PROSITE" id="PS00447">
    <property type="entry name" value="DNA_POLYMERASE_A"/>
    <property type="match status" value="1"/>
</dbReference>
<dbReference type="EMBL" id="JACASE010000014">
    <property type="protein sequence ID" value="KAF6411357.1"/>
    <property type="molecule type" value="Genomic_DNA"/>
</dbReference>
<dbReference type="EC" id="2.7.7.7" evidence="4 18"/>
<evidence type="ECO:0000256" key="3">
    <source>
        <dbReference type="ARBA" id="ARBA00007705"/>
    </source>
</evidence>
<dbReference type="PIRSF" id="PIRSF000797">
    <property type="entry name" value="DNA_pol_mt"/>
    <property type="match status" value="1"/>
</dbReference>
<evidence type="ECO:0000256" key="7">
    <source>
        <dbReference type="ARBA" id="ARBA00022695"/>
    </source>
</evidence>
<dbReference type="GO" id="GO:0003677">
    <property type="term" value="F:DNA binding"/>
    <property type="evidence" value="ECO:0007669"/>
    <property type="project" value="UniProtKB-UniRule"/>
</dbReference>
<dbReference type="PRINTS" id="PR00867">
    <property type="entry name" value="DNAPOLG"/>
</dbReference>
<evidence type="ECO:0000256" key="8">
    <source>
        <dbReference type="ARBA" id="ARBA00022705"/>
    </source>
</evidence>
<dbReference type="Gene3D" id="1.10.150.20">
    <property type="entry name" value="5' to 3' exonuclease, C-terminal subdomain"/>
    <property type="match status" value="1"/>
</dbReference>
<keyword evidence="13" id="KW-1135">Mitochondrion nucleoid</keyword>
<dbReference type="GO" id="GO:0008408">
    <property type="term" value="F:3'-5' exonuclease activity"/>
    <property type="evidence" value="ECO:0007669"/>
    <property type="project" value="TreeGrafter"/>
</dbReference>
<dbReference type="InterPro" id="IPR043502">
    <property type="entry name" value="DNA/RNA_pol_sf"/>
</dbReference>